<evidence type="ECO:0000256" key="2">
    <source>
        <dbReference type="PIRSR" id="PIRSR601310-3"/>
    </source>
</evidence>
<dbReference type="GO" id="GO:0009117">
    <property type="term" value="P:nucleotide metabolic process"/>
    <property type="evidence" value="ECO:0007669"/>
    <property type="project" value="TreeGrafter"/>
</dbReference>
<dbReference type="Gene3D" id="3.30.428.10">
    <property type="entry name" value="HIT-like"/>
    <property type="match status" value="1"/>
</dbReference>
<evidence type="ECO:0000256" key="3">
    <source>
        <dbReference type="PROSITE-ProRule" id="PRU00464"/>
    </source>
</evidence>
<dbReference type="AlphaFoldDB" id="A0A239SZV1"/>
<evidence type="ECO:0000259" key="4">
    <source>
        <dbReference type="PROSITE" id="PS51084"/>
    </source>
</evidence>
<dbReference type="PROSITE" id="PS51084">
    <property type="entry name" value="HIT_2"/>
    <property type="match status" value="1"/>
</dbReference>
<keyword evidence="6" id="KW-1185">Reference proteome</keyword>
<dbReference type="InterPro" id="IPR001310">
    <property type="entry name" value="Histidine_triad_HIT"/>
</dbReference>
<proteinExistence type="predicted"/>
<dbReference type="InterPro" id="IPR019808">
    <property type="entry name" value="Histidine_triad_CS"/>
</dbReference>
<dbReference type="FunFam" id="3.30.428.10:FF:000014">
    <property type="entry name" value="Putative histidine triad (HIT) protein"/>
    <property type="match status" value="1"/>
</dbReference>
<name>A0A239SZV1_9STRE</name>
<dbReference type="SUPFAM" id="SSF54197">
    <property type="entry name" value="HIT-like"/>
    <property type="match status" value="1"/>
</dbReference>
<evidence type="ECO:0000256" key="1">
    <source>
        <dbReference type="PIRSR" id="PIRSR601310-1"/>
    </source>
</evidence>
<feature type="domain" description="HIT" evidence="4">
    <location>
        <begin position="5"/>
        <end position="113"/>
    </location>
</feature>
<dbReference type="eggNOG" id="COG0537">
    <property type="taxonomic scope" value="Bacteria"/>
</dbReference>
<evidence type="ECO:0000313" key="5">
    <source>
        <dbReference type="EMBL" id="SNU91055.1"/>
    </source>
</evidence>
<dbReference type="InterPro" id="IPR036265">
    <property type="entry name" value="HIT-like_sf"/>
</dbReference>
<dbReference type="InterPro" id="IPR039384">
    <property type="entry name" value="HINT"/>
</dbReference>
<feature type="short sequence motif" description="Histidine triad motif" evidence="2 3">
    <location>
        <begin position="97"/>
        <end position="101"/>
    </location>
</feature>
<keyword evidence="5" id="KW-0378">Hydrolase</keyword>
<gene>
    <name evidence="5" type="primary">hit</name>
    <name evidence="5" type="ORF">SAMEA4412692_02129</name>
</gene>
<dbReference type="OrthoDB" id="9784774at2"/>
<feature type="active site" description="Tele-AMP-histidine intermediate" evidence="1">
    <location>
        <position position="99"/>
    </location>
</feature>
<dbReference type="RefSeq" id="WP_018374107.1">
    <property type="nucleotide sequence ID" value="NZ_LT906439.1"/>
</dbReference>
<dbReference type="EMBL" id="LT906439">
    <property type="protein sequence ID" value="SNU91055.1"/>
    <property type="molecule type" value="Genomic_DNA"/>
</dbReference>
<reference evidence="5 6" key="1">
    <citation type="submission" date="2017-06" db="EMBL/GenBank/DDBJ databases">
        <authorList>
            <consortium name="Pathogen Informatics"/>
        </authorList>
    </citation>
    <scope>NUCLEOTIDE SEQUENCE [LARGE SCALE GENOMIC DNA]</scope>
    <source>
        <strain evidence="5 6">NCTC13788</strain>
    </source>
</reference>
<dbReference type="GO" id="GO:0016787">
    <property type="term" value="F:hydrolase activity"/>
    <property type="evidence" value="ECO:0007669"/>
    <property type="project" value="UniProtKB-KW"/>
</dbReference>
<sequence>MTDCIFCKIVAGEIPSSKIYEDDQVLAFLDITQVTPGHTLVIPKSHVADIFDMDSEVASSVFARVPKIARQLKEKLGAKGLNIVNNNGEIAGQTVFHSHIHLLPRLEETDGLDIRFDTHEPDFEKLGKLAQELYLEA</sequence>
<protein>
    <submittedName>
        <fullName evidence="5">Diadenosine tetraphosphate (Ap4A) hydrolase and other HIT family hydrolases</fullName>
    </submittedName>
</protein>
<dbReference type="Pfam" id="PF01230">
    <property type="entry name" value="HIT"/>
    <property type="match status" value="1"/>
</dbReference>
<dbReference type="PANTHER" id="PTHR46648">
    <property type="entry name" value="HIT FAMILY PROTEIN 1"/>
    <property type="match status" value="1"/>
</dbReference>
<dbReference type="PANTHER" id="PTHR46648:SF1">
    <property type="entry name" value="ADENOSINE 5'-MONOPHOSPHORAMIDASE HNT1"/>
    <property type="match status" value="1"/>
</dbReference>
<dbReference type="KEGG" id="smen:SAMEA4412692_2129"/>
<dbReference type="InterPro" id="IPR011146">
    <property type="entry name" value="HIT-like"/>
</dbReference>
<dbReference type="CDD" id="cd01277">
    <property type="entry name" value="HINT_subgroup"/>
    <property type="match status" value="1"/>
</dbReference>
<accession>A0A239SZV1</accession>
<dbReference type="PROSITE" id="PS00892">
    <property type="entry name" value="HIT_1"/>
    <property type="match status" value="1"/>
</dbReference>
<dbReference type="Proteomes" id="UP000215185">
    <property type="component" value="Chromosome 1"/>
</dbReference>
<dbReference type="PRINTS" id="PR00332">
    <property type="entry name" value="HISTRIAD"/>
</dbReference>
<evidence type="ECO:0000313" key="6">
    <source>
        <dbReference type="Proteomes" id="UP000215185"/>
    </source>
</evidence>
<dbReference type="STRING" id="1123308.GCA_000380085_01573"/>
<organism evidence="5 6">
    <name type="scientific">Streptococcus merionis</name>
    <dbReference type="NCBI Taxonomy" id="400065"/>
    <lineage>
        <taxon>Bacteria</taxon>
        <taxon>Bacillati</taxon>
        <taxon>Bacillota</taxon>
        <taxon>Bacilli</taxon>
        <taxon>Lactobacillales</taxon>
        <taxon>Streptococcaceae</taxon>
        <taxon>Streptococcus</taxon>
    </lineage>
</organism>